<dbReference type="EMBL" id="CM007648">
    <property type="protein sequence ID" value="ONM22298.1"/>
    <property type="molecule type" value="Genomic_DNA"/>
</dbReference>
<accession>A0A1D6FMF5</accession>
<feature type="non-terminal residue" evidence="2">
    <location>
        <position position="12"/>
    </location>
</feature>
<dbReference type="InParanoid" id="A0A1D6FMF5"/>
<gene>
    <name evidence="2" type="ORF">ZEAMMB73_Zm00001d005877</name>
    <name evidence="1" type="ORF">ZEAMMB73_Zm00001d009862</name>
    <name evidence="3" type="ORF">ZEAMMB73_Zm00001d020385</name>
</gene>
<dbReference type="EMBL" id="CM000784">
    <property type="protein sequence ID" value="AQK92847.1"/>
    <property type="molecule type" value="Genomic_DNA"/>
</dbReference>
<name>A0A1D6FMF5_MAIZE</name>
<sequence>MNFISRLLFKEL</sequence>
<organism evidence="2">
    <name type="scientific">Zea mays</name>
    <name type="common">Maize</name>
    <dbReference type="NCBI Taxonomy" id="4577"/>
    <lineage>
        <taxon>Eukaryota</taxon>
        <taxon>Viridiplantae</taxon>
        <taxon>Streptophyta</taxon>
        <taxon>Embryophyta</taxon>
        <taxon>Tracheophyta</taxon>
        <taxon>Spermatophyta</taxon>
        <taxon>Magnoliopsida</taxon>
        <taxon>Liliopsida</taxon>
        <taxon>Poales</taxon>
        <taxon>Poaceae</taxon>
        <taxon>PACMAD clade</taxon>
        <taxon>Panicoideae</taxon>
        <taxon>Andropogonodae</taxon>
        <taxon>Andropogoneae</taxon>
        <taxon>Tripsacinae</taxon>
        <taxon>Zea</taxon>
    </lineage>
</organism>
<evidence type="ECO:0000313" key="2">
    <source>
        <dbReference type="EMBL" id="ONM22298.1"/>
    </source>
</evidence>
<evidence type="ECO:0000313" key="3">
    <source>
        <dbReference type="EMBL" id="ONM54840.1"/>
    </source>
</evidence>
<reference evidence="2" key="1">
    <citation type="submission" date="2015-12" db="EMBL/GenBank/DDBJ databases">
        <title>Update maize B73 reference genome by single molecule sequencing technologies.</title>
        <authorList>
            <consortium name="Maize Genome Sequencing Project"/>
            <person name="Ware D."/>
        </authorList>
    </citation>
    <scope>NUCLEOTIDE SEQUENCE [LARGE SCALE GENOMIC DNA]</scope>
    <source>
        <tissue evidence="2">Seedling</tissue>
    </source>
</reference>
<proteinExistence type="predicted"/>
<evidence type="ECO:0000313" key="1">
    <source>
        <dbReference type="EMBL" id="AQK92847.1"/>
    </source>
</evidence>
<dbReference type="EMBL" id="CM007650">
    <property type="protein sequence ID" value="ONM54840.1"/>
    <property type="molecule type" value="Genomic_DNA"/>
</dbReference>
<protein>
    <submittedName>
        <fullName evidence="2">Uncharacterized protein</fullName>
    </submittedName>
</protein>